<evidence type="ECO:0000256" key="1">
    <source>
        <dbReference type="ARBA" id="ARBA00006432"/>
    </source>
</evidence>
<comment type="function">
    <text evidence="3">Acyl-CoA synthases catalyze the initial reaction in fatty acid metabolism, by forming a thioester with CoA. Has some preference toward medium-chain substrates. Plays a role in adipocyte differentiation.</text>
</comment>
<evidence type="ECO:0000256" key="7">
    <source>
        <dbReference type="ARBA" id="ARBA00048277"/>
    </source>
</evidence>
<dbReference type="InterPro" id="IPR000873">
    <property type="entry name" value="AMP-dep_synth/lig_dom"/>
</dbReference>
<protein>
    <recommendedName>
        <fullName evidence="5">Medium-chain acyl-CoA ligase ACSF2, mitochondrial</fullName>
        <ecNumber evidence="4">6.2.1.2</ecNumber>
    </recommendedName>
</protein>
<evidence type="ECO:0000313" key="10">
    <source>
        <dbReference type="EMBL" id="GBP04634.1"/>
    </source>
</evidence>
<dbReference type="EC" id="6.2.1.2" evidence="4"/>
<comment type="similarity">
    <text evidence="1">Belongs to the ATP-dependent AMP-binding enzyme family.</text>
</comment>
<evidence type="ECO:0000259" key="9">
    <source>
        <dbReference type="Pfam" id="PF00501"/>
    </source>
</evidence>
<sequence>MKSFEAKVLREYSGINHFKNSRYITENPSTLQFTSGTTGKPKAALISHFSMVNQAVYMGKALGIDAGNKSLCLTVPMFHAFGEIIILLFTLWLHLVPTKSTFNAVSTLNCIERENAMLSALPCLSICWILNLDYINPLIAWRLHLSVKTSLQS</sequence>
<dbReference type="AlphaFoldDB" id="A0A4C1SRQ3"/>
<dbReference type="Pfam" id="PF00501">
    <property type="entry name" value="AMP-binding"/>
    <property type="match status" value="1"/>
</dbReference>
<dbReference type="Proteomes" id="UP000299102">
    <property type="component" value="Unassembled WGS sequence"/>
</dbReference>
<evidence type="ECO:0000256" key="2">
    <source>
        <dbReference type="ARBA" id="ARBA00022598"/>
    </source>
</evidence>
<evidence type="ECO:0000256" key="8">
    <source>
        <dbReference type="SAM" id="Phobius"/>
    </source>
</evidence>
<dbReference type="InterPro" id="IPR020845">
    <property type="entry name" value="AMP-binding_CS"/>
</dbReference>
<dbReference type="PANTHER" id="PTHR43201:SF5">
    <property type="entry name" value="MEDIUM-CHAIN ACYL-COA LIGASE ACSF2, MITOCHONDRIAL"/>
    <property type="match status" value="1"/>
</dbReference>
<comment type="catalytic activity">
    <reaction evidence="6">
        <text>octanoate + ATP + CoA = octanoyl-CoA + AMP + diphosphate</text>
        <dbReference type="Rhea" id="RHEA:33631"/>
        <dbReference type="ChEBI" id="CHEBI:25646"/>
        <dbReference type="ChEBI" id="CHEBI:30616"/>
        <dbReference type="ChEBI" id="CHEBI:33019"/>
        <dbReference type="ChEBI" id="CHEBI:57287"/>
        <dbReference type="ChEBI" id="CHEBI:57386"/>
        <dbReference type="ChEBI" id="CHEBI:456215"/>
    </reaction>
</comment>
<feature type="transmembrane region" description="Helical" evidence="8">
    <location>
        <begin position="77"/>
        <end position="96"/>
    </location>
</feature>
<dbReference type="GO" id="GO:0006631">
    <property type="term" value="P:fatty acid metabolic process"/>
    <property type="evidence" value="ECO:0007669"/>
    <property type="project" value="TreeGrafter"/>
</dbReference>
<feature type="domain" description="AMP-dependent synthetase/ligase" evidence="9">
    <location>
        <begin position="26"/>
        <end position="117"/>
    </location>
</feature>
<proteinExistence type="inferred from homology"/>
<name>A0A4C1SRQ3_EUMVA</name>
<keyword evidence="8" id="KW-1133">Transmembrane helix</keyword>
<keyword evidence="11" id="KW-1185">Reference proteome</keyword>
<evidence type="ECO:0000256" key="6">
    <source>
        <dbReference type="ARBA" id="ARBA00047319"/>
    </source>
</evidence>
<evidence type="ECO:0000313" key="11">
    <source>
        <dbReference type="Proteomes" id="UP000299102"/>
    </source>
</evidence>
<dbReference type="SUPFAM" id="SSF56801">
    <property type="entry name" value="Acetyl-CoA synthetase-like"/>
    <property type="match status" value="1"/>
</dbReference>
<gene>
    <name evidence="10" type="primary">acsf2</name>
    <name evidence="10" type="ORF">EVAR_101567_1</name>
</gene>
<dbReference type="EMBL" id="BGZK01003799">
    <property type="protein sequence ID" value="GBP04634.1"/>
    <property type="molecule type" value="Genomic_DNA"/>
</dbReference>
<reference evidence="10 11" key="1">
    <citation type="journal article" date="2019" name="Commun. Biol.">
        <title>The bagworm genome reveals a unique fibroin gene that provides high tensile strength.</title>
        <authorList>
            <person name="Kono N."/>
            <person name="Nakamura H."/>
            <person name="Ohtoshi R."/>
            <person name="Tomita M."/>
            <person name="Numata K."/>
            <person name="Arakawa K."/>
        </authorList>
    </citation>
    <scope>NUCLEOTIDE SEQUENCE [LARGE SCALE GENOMIC DNA]</scope>
</reference>
<comment type="catalytic activity">
    <reaction evidence="7">
        <text>a medium-chain fatty acid + ATP + CoA = a medium-chain fatty acyl-CoA + AMP + diphosphate</text>
        <dbReference type="Rhea" id="RHEA:48340"/>
        <dbReference type="ChEBI" id="CHEBI:30616"/>
        <dbReference type="ChEBI" id="CHEBI:33019"/>
        <dbReference type="ChEBI" id="CHEBI:57287"/>
        <dbReference type="ChEBI" id="CHEBI:59558"/>
        <dbReference type="ChEBI" id="CHEBI:90546"/>
        <dbReference type="ChEBI" id="CHEBI:456215"/>
        <dbReference type="EC" id="6.2.1.2"/>
    </reaction>
</comment>
<dbReference type="STRING" id="151549.A0A4C1SRQ3"/>
<accession>A0A4C1SRQ3</accession>
<keyword evidence="8" id="KW-0812">Transmembrane</keyword>
<evidence type="ECO:0000256" key="4">
    <source>
        <dbReference type="ARBA" id="ARBA00039009"/>
    </source>
</evidence>
<evidence type="ECO:0000256" key="3">
    <source>
        <dbReference type="ARBA" id="ARBA00037247"/>
    </source>
</evidence>
<dbReference type="GO" id="GO:0031956">
    <property type="term" value="F:medium-chain fatty acid-CoA ligase activity"/>
    <property type="evidence" value="ECO:0007669"/>
    <property type="project" value="UniProtKB-EC"/>
</dbReference>
<organism evidence="10 11">
    <name type="scientific">Eumeta variegata</name>
    <name type="common">Bagworm moth</name>
    <name type="synonym">Eumeta japonica</name>
    <dbReference type="NCBI Taxonomy" id="151549"/>
    <lineage>
        <taxon>Eukaryota</taxon>
        <taxon>Metazoa</taxon>
        <taxon>Ecdysozoa</taxon>
        <taxon>Arthropoda</taxon>
        <taxon>Hexapoda</taxon>
        <taxon>Insecta</taxon>
        <taxon>Pterygota</taxon>
        <taxon>Neoptera</taxon>
        <taxon>Endopterygota</taxon>
        <taxon>Lepidoptera</taxon>
        <taxon>Glossata</taxon>
        <taxon>Ditrysia</taxon>
        <taxon>Tineoidea</taxon>
        <taxon>Psychidae</taxon>
        <taxon>Oiketicinae</taxon>
        <taxon>Eumeta</taxon>
    </lineage>
</organism>
<dbReference type="PROSITE" id="PS00455">
    <property type="entry name" value="AMP_BINDING"/>
    <property type="match status" value="1"/>
</dbReference>
<evidence type="ECO:0000256" key="5">
    <source>
        <dbReference type="ARBA" id="ARBA00039638"/>
    </source>
</evidence>
<dbReference type="Gene3D" id="3.40.50.980">
    <property type="match status" value="2"/>
</dbReference>
<keyword evidence="8" id="KW-0472">Membrane</keyword>
<keyword evidence="2" id="KW-0436">Ligase</keyword>
<comment type="caution">
    <text evidence="10">The sequence shown here is derived from an EMBL/GenBank/DDBJ whole genome shotgun (WGS) entry which is preliminary data.</text>
</comment>
<dbReference type="PANTHER" id="PTHR43201">
    <property type="entry name" value="ACYL-COA SYNTHETASE"/>
    <property type="match status" value="1"/>
</dbReference>
<dbReference type="OrthoDB" id="10253115at2759"/>